<sequence>MKRRDFIAAGGIAVASALFAPHLFATTKGKPLKILALVFDDYETLDLHGPVEMLGHMSHVQIQLVGAKSIIRSYQGPKVLTDISIEQVTPCDLLIVPGGIGTRTLVEDSELLSWLQAQEKVSKKVFSICTGSALLAKAGILDGVNATTNKMAYQWVTSLSQRVHWQPSARWVDEGKFLTSSGVSAGTDAALFYVRQLNGDEEARRIERLTEYHWNDDSTNDPYAVEV</sequence>
<dbReference type="SUPFAM" id="SSF52317">
    <property type="entry name" value="Class I glutamine amidotransferase-like"/>
    <property type="match status" value="1"/>
</dbReference>
<dbReference type="RefSeq" id="WP_220111494.1">
    <property type="nucleotide sequence ID" value="NZ_JAHZST010000021.1"/>
</dbReference>
<dbReference type="InterPro" id="IPR029062">
    <property type="entry name" value="Class_I_gatase-like"/>
</dbReference>
<gene>
    <name evidence="2" type="ORF">K0625_21390</name>
</gene>
<organism evidence="2 3">
    <name type="scientific">Shewanella nanhaiensis</name>
    <dbReference type="NCBI Taxonomy" id="2864872"/>
    <lineage>
        <taxon>Bacteria</taxon>
        <taxon>Pseudomonadati</taxon>
        <taxon>Pseudomonadota</taxon>
        <taxon>Gammaproteobacteria</taxon>
        <taxon>Alteromonadales</taxon>
        <taxon>Shewanellaceae</taxon>
        <taxon>Shewanella</taxon>
    </lineage>
</organism>
<comment type="caution">
    <text evidence="2">The sequence shown here is derived from an EMBL/GenBank/DDBJ whole genome shotgun (WGS) entry which is preliminary data.</text>
</comment>
<dbReference type="InterPro" id="IPR052158">
    <property type="entry name" value="INH-QAR"/>
</dbReference>
<dbReference type="PANTHER" id="PTHR43130:SF15">
    <property type="entry name" value="THIJ_PFPI FAMILY PROTEIN (AFU_ORTHOLOGUE AFUA_5G14240)"/>
    <property type="match status" value="1"/>
</dbReference>
<dbReference type="Pfam" id="PF01965">
    <property type="entry name" value="DJ-1_PfpI"/>
    <property type="match status" value="1"/>
</dbReference>
<dbReference type="CDD" id="cd03139">
    <property type="entry name" value="GATase1_PfpI_2"/>
    <property type="match status" value="1"/>
</dbReference>
<dbReference type="InterPro" id="IPR002818">
    <property type="entry name" value="DJ-1/PfpI"/>
</dbReference>
<dbReference type="Gene3D" id="3.40.50.880">
    <property type="match status" value="1"/>
</dbReference>
<reference evidence="2 3" key="1">
    <citation type="submission" date="2021-07" db="EMBL/GenBank/DDBJ databases">
        <title>Shewanella sp. nov, isolated from SCS.</title>
        <authorList>
            <person name="Cao W.R."/>
        </authorList>
    </citation>
    <scope>NUCLEOTIDE SEQUENCE [LARGE SCALE GENOMIC DNA]</scope>
    <source>
        <strain evidence="2 3">NR704-98</strain>
    </source>
</reference>
<dbReference type="Proteomes" id="UP001195963">
    <property type="component" value="Unassembled WGS sequence"/>
</dbReference>
<name>A0ABS7E940_9GAMM</name>
<dbReference type="EMBL" id="JAHZST010000021">
    <property type="protein sequence ID" value="MBW8186180.1"/>
    <property type="molecule type" value="Genomic_DNA"/>
</dbReference>
<evidence type="ECO:0000313" key="3">
    <source>
        <dbReference type="Proteomes" id="UP001195963"/>
    </source>
</evidence>
<evidence type="ECO:0000313" key="2">
    <source>
        <dbReference type="EMBL" id="MBW8186180.1"/>
    </source>
</evidence>
<feature type="domain" description="DJ-1/PfpI" evidence="1">
    <location>
        <begin position="33"/>
        <end position="191"/>
    </location>
</feature>
<accession>A0ABS7E940</accession>
<proteinExistence type="predicted"/>
<dbReference type="PANTHER" id="PTHR43130">
    <property type="entry name" value="ARAC-FAMILY TRANSCRIPTIONAL REGULATOR"/>
    <property type="match status" value="1"/>
</dbReference>
<evidence type="ECO:0000259" key="1">
    <source>
        <dbReference type="Pfam" id="PF01965"/>
    </source>
</evidence>
<keyword evidence="3" id="KW-1185">Reference proteome</keyword>
<protein>
    <submittedName>
        <fullName evidence="2">DJ-1/PfpI family protein</fullName>
    </submittedName>
</protein>